<dbReference type="InterPro" id="IPR007325">
    <property type="entry name" value="KFase/CYL"/>
</dbReference>
<name>A0A7S7NXP8_PALFE</name>
<proteinExistence type="predicted"/>
<dbReference type="PANTHER" id="PTHR34861">
    <property type="match status" value="1"/>
</dbReference>
<dbReference type="Gene3D" id="3.50.30.50">
    <property type="entry name" value="Putative cyclase"/>
    <property type="match status" value="1"/>
</dbReference>
<accession>A0A7S7NXP8</accession>
<dbReference type="AlphaFoldDB" id="A0A7S7NXP8"/>
<dbReference type="GO" id="GO:0019441">
    <property type="term" value="P:L-tryptophan catabolic process to kynurenine"/>
    <property type="evidence" value="ECO:0007669"/>
    <property type="project" value="InterPro"/>
</dbReference>
<dbReference type="Proteomes" id="UP000593892">
    <property type="component" value="Chromosome"/>
</dbReference>
<dbReference type="KEGG" id="pfer:IRI77_17835"/>
<dbReference type="GO" id="GO:0004061">
    <property type="term" value="F:arylformamidase activity"/>
    <property type="evidence" value="ECO:0007669"/>
    <property type="project" value="InterPro"/>
</dbReference>
<dbReference type="PANTHER" id="PTHR34861:SF10">
    <property type="entry name" value="CYCLASE"/>
    <property type="match status" value="1"/>
</dbReference>
<dbReference type="EMBL" id="CP063849">
    <property type="protein sequence ID" value="QOY91728.1"/>
    <property type="molecule type" value="Genomic_DNA"/>
</dbReference>
<gene>
    <name evidence="1" type="ORF">IRI77_17835</name>
</gene>
<dbReference type="SUPFAM" id="SSF102198">
    <property type="entry name" value="Putative cyclase"/>
    <property type="match status" value="1"/>
</dbReference>
<dbReference type="Pfam" id="PF04199">
    <property type="entry name" value="Cyclase"/>
    <property type="match status" value="1"/>
</dbReference>
<protein>
    <submittedName>
        <fullName evidence="1">Cyclase family protein</fullName>
    </submittedName>
</protein>
<sequence length="248" mass="27184">MKQLLEQLRQARVIDLAQTWFVGMPHWPTHPPFAMAMTKEHGDYVLPGGVSAAAELIALGTHVGTHIDGLGHFSCNGLFYQGKSSREVGIDLVPPVVRRGVLLDVAGDRELAEDESIGVPELEQAVRCPIEPGDVVLIRTGWGRHWTNARAFVNEQRQPGITLEAAHWLSSQHVFAVGADNVAVERIPSPRMEVHMHLLVESGIHLIECLNLEQLAQQKVTEFAFIAAPLKIVGATGSPLRPFALVEE</sequence>
<dbReference type="RefSeq" id="WP_194453382.1">
    <property type="nucleotide sequence ID" value="NZ_CP063849.1"/>
</dbReference>
<reference evidence="1 2" key="1">
    <citation type="submission" date="2020-10" db="EMBL/GenBank/DDBJ databases">
        <title>Complete genome sequence of Paludibaculum fermentans P105T, a facultatively anaerobic acidobacterium capable of dissimilatory Fe(III) reduction.</title>
        <authorList>
            <person name="Dedysh S.N."/>
            <person name="Beletsky A.V."/>
            <person name="Kulichevskaya I.S."/>
            <person name="Mardanov A.V."/>
            <person name="Ravin N.V."/>
        </authorList>
    </citation>
    <scope>NUCLEOTIDE SEQUENCE [LARGE SCALE GENOMIC DNA]</scope>
    <source>
        <strain evidence="1 2">P105</strain>
    </source>
</reference>
<evidence type="ECO:0000313" key="1">
    <source>
        <dbReference type="EMBL" id="QOY91728.1"/>
    </source>
</evidence>
<evidence type="ECO:0000313" key="2">
    <source>
        <dbReference type="Proteomes" id="UP000593892"/>
    </source>
</evidence>
<dbReference type="InterPro" id="IPR037175">
    <property type="entry name" value="KFase_sf"/>
</dbReference>
<keyword evidence="2" id="KW-1185">Reference proteome</keyword>
<organism evidence="1 2">
    <name type="scientific">Paludibaculum fermentans</name>
    <dbReference type="NCBI Taxonomy" id="1473598"/>
    <lineage>
        <taxon>Bacteria</taxon>
        <taxon>Pseudomonadati</taxon>
        <taxon>Acidobacteriota</taxon>
        <taxon>Terriglobia</taxon>
        <taxon>Bryobacterales</taxon>
        <taxon>Bryobacteraceae</taxon>
        <taxon>Paludibaculum</taxon>
    </lineage>
</organism>